<reference evidence="4 5" key="1">
    <citation type="submission" date="2017-06" db="EMBL/GenBank/DDBJ databases">
        <title>Ant-infecting Ophiocordyceps genomes reveal a high diversity of potential behavioral manipulation genes and a possible major role for enterotoxins.</title>
        <authorList>
            <person name="De Bekker C."/>
            <person name="Evans H.C."/>
            <person name="Brachmann A."/>
            <person name="Hughes D.P."/>
        </authorList>
    </citation>
    <scope>NUCLEOTIDE SEQUENCE [LARGE SCALE GENOMIC DNA]</scope>
    <source>
        <strain evidence="4 5">Map64</strain>
    </source>
</reference>
<dbReference type="PANTHER" id="PTHR33657:SF8">
    <property type="entry name" value="DOMAIN PROTEIN, PUTATIVE (AFU_ORTHOLOGUE AFUA_5G00600)-RELATED"/>
    <property type="match status" value="1"/>
</dbReference>
<dbReference type="PANTHER" id="PTHR33657">
    <property type="entry name" value="DOMAIN PROTEIN, PUTATIVE (AFU_ORTHOLOGUE AFUA_5G00600)-RELATED"/>
    <property type="match status" value="1"/>
</dbReference>
<dbReference type="InterPro" id="IPR008701">
    <property type="entry name" value="NPP1"/>
</dbReference>
<name>A0A2C5XYB3_9HYPO</name>
<dbReference type="STRING" id="1399860.A0A2C5XYB3"/>
<feature type="signal peptide" evidence="3">
    <location>
        <begin position="1"/>
        <end position="20"/>
    </location>
</feature>
<keyword evidence="3" id="KW-0732">Signal</keyword>
<evidence type="ECO:0000313" key="5">
    <source>
        <dbReference type="Proteomes" id="UP000226192"/>
    </source>
</evidence>
<dbReference type="Pfam" id="PF05630">
    <property type="entry name" value="NPP1"/>
    <property type="match status" value="1"/>
</dbReference>
<dbReference type="AlphaFoldDB" id="A0A2C5XYB3"/>
<dbReference type="PIRSF" id="PIRSF029958">
    <property type="entry name" value="Necrosis-inducing_protein"/>
    <property type="match status" value="1"/>
</dbReference>
<sequence>MVHLTQLALGFAVAASLTSGTALQRRLAHDKVEAFPEAVPDDVTGKLYLKYKPWLHIEHGCKPFPAVDSHGSVNDGLDKCDGNDSNECDYGDGQVYARSAEKDGMFAIMYTWYFPKDVPVVCSGHRHDWENIVIWLSERSESAKYIGLAISKHGDYNHYPQGSKDVTWEGDRPLITYTRELLFDHHPAVTSKKGGEQPLIAWEKLPNNAWDALQAYDFGAADLSFSDKNFDGLLQKSEMPK</sequence>
<evidence type="ECO:0000256" key="1">
    <source>
        <dbReference type="ARBA" id="ARBA00009520"/>
    </source>
</evidence>
<accession>A0A2C5XYB3</accession>
<proteinExistence type="inferred from homology"/>
<comment type="caution">
    <text evidence="4">The sequence shown here is derived from an EMBL/GenBank/DDBJ whole genome shotgun (WGS) entry which is preliminary data.</text>
</comment>
<keyword evidence="2" id="KW-0843">Virulence</keyword>
<comment type="similarity">
    <text evidence="1">Belongs to the Necrosis inducing protein (NPP1) family.</text>
</comment>
<protein>
    <submittedName>
        <fullName evidence="4">Uncharacterized protein</fullName>
    </submittedName>
</protein>
<evidence type="ECO:0000256" key="2">
    <source>
        <dbReference type="ARBA" id="ARBA00023026"/>
    </source>
</evidence>
<dbReference type="Proteomes" id="UP000226192">
    <property type="component" value="Unassembled WGS sequence"/>
</dbReference>
<feature type="chain" id="PRO_5012044533" evidence="3">
    <location>
        <begin position="21"/>
        <end position="241"/>
    </location>
</feature>
<organism evidence="4 5">
    <name type="scientific">Ophiocordyceps australis</name>
    <dbReference type="NCBI Taxonomy" id="1399860"/>
    <lineage>
        <taxon>Eukaryota</taxon>
        <taxon>Fungi</taxon>
        <taxon>Dikarya</taxon>
        <taxon>Ascomycota</taxon>
        <taxon>Pezizomycotina</taxon>
        <taxon>Sordariomycetes</taxon>
        <taxon>Hypocreomycetidae</taxon>
        <taxon>Hypocreales</taxon>
        <taxon>Ophiocordycipitaceae</taxon>
        <taxon>Ophiocordyceps</taxon>
    </lineage>
</organism>
<dbReference type="OrthoDB" id="89086at2759"/>
<gene>
    <name evidence="4" type="ORF">CDD81_2666</name>
</gene>
<keyword evidence="5" id="KW-1185">Reference proteome</keyword>
<evidence type="ECO:0000313" key="4">
    <source>
        <dbReference type="EMBL" id="PHH59694.1"/>
    </source>
</evidence>
<evidence type="ECO:0000256" key="3">
    <source>
        <dbReference type="SAM" id="SignalP"/>
    </source>
</evidence>
<dbReference type="EMBL" id="NJET01000188">
    <property type="protein sequence ID" value="PHH59694.1"/>
    <property type="molecule type" value="Genomic_DNA"/>
</dbReference>